<keyword evidence="2" id="KW-1185">Reference proteome</keyword>
<reference evidence="1 2" key="1">
    <citation type="submission" date="2019-11" db="EMBL/GenBank/DDBJ databases">
        <authorList>
            <person name="Li J."/>
        </authorList>
    </citation>
    <scope>NUCLEOTIDE SEQUENCE [LARGE SCALE GENOMIC DNA]</scope>
    <source>
        <strain evidence="1 2">MF47</strain>
    </source>
</reference>
<dbReference type="RefSeq" id="WP_153651947.1">
    <property type="nucleotide sequence ID" value="NZ_CP045737.1"/>
</dbReference>
<protein>
    <submittedName>
        <fullName evidence="1">Uncharacterized protein</fullName>
    </submittedName>
</protein>
<evidence type="ECO:0000313" key="2">
    <source>
        <dbReference type="Proteomes" id="UP000392064"/>
    </source>
</evidence>
<organism evidence="1 2">
    <name type="scientific">Aeromicrobium yanjiei</name>
    <dbReference type="NCBI Taxonomy" id="2662028"/>
    <lineage>
        <taxon>Bacteria</taxon>
        <taxon>Bacillati</taxon>
        <taxon>Actinomycetota</taxon>
        <taxon>Actinomycetes</taxon>
        <taxon>Propionibacteriales</taxon>
        <taxon>Nocardioidaceae</taxon>
        <taxon>Aeromicrobium</taxon>
    </lineage>
</organism>
<dbReference type="AlphaFoldDB" id="A0A5Q2MI01"/>
<dbReference type="KEGG" id="aef:GEV26_04460"/>
<gene>
    <name evidence="1" type="ORF">GEV26_04460</name>
</gene>
<name>A0A5Q2MI01_9ACTN</name>
<sequence>MTLTREAAAAKARELLHVDVTPYPHEELEADLLCGGFAFDGGDRAAIIGYDGGYQTSMTELSGETPDTLITGWLVEQRHRHGAPDAPAEPAAAPTHPCPICGTPTPHTDRHPASVCAECERRAADRDGRRIVALSDGPFGGVVVFYAESPSGTQSEIAGDVLETGRCWIDGIECTIDEARFGGVVISRA</sequence>
<dbReference type="Proteomes" id="UP000392064">
    <property type="component" value="Chromosome"/>
</dbReference>
<dbReference type="EMBL" id="CP045737">
    <property type="protein sequence ID" value="QGG40676.1"/>
    <property type="molecule type" value="Genomic_DNA"/>
</dbReference>
<proteinExistence type="predicted"/>
<accession>A0A5Q2MI01</accession>
<evidence type="ECO:0000313" key="1">
    <source>
        <dbReference type="EMBL" id="QGG40676.1"/>
    </source>
</evidence>